<dbReference type="EMBL" id="CP049838">
    <property type="protein sequence ID" value="QJT04360.1"/>
    <property type="molecule type" value="Genomic_DNA"/>
</dbReference>
<evidence type="ECO:0000313" key="3">
    <source>
        <dbReference type="Proteomes" id="UP000502665"/>
    </source>
</evidence>
<sequence length="156" mass="16778">MTNSYRVEAPVRSYSGDSVGVQFTKGTGYVNDASKEGRAAIEYFRRQGYALLPIEDGEEVPASTGPASPEDAMTNLGHGSAPSVGLGIGIPDEQPPVTATAAPEYDPSKYNQDDVLAYLDRTDDAAERQRVIDAEADGKKRKAILARGEQNQEDQK</sequence>
<dbReference type="RefSeq" id="WP_171399702.1">
    <property type="nucleotide sequence ID" value="NZ_CP049838.1"/>
</dbReference>
<gene>
    <name evidence="2" type="ORF">G9272_32095</name>
</gene>
<reference evidence="2" key="1">
    <citation type="submission" date="2020-03" db="EMBL/GenBank/DDBJ databases">
        <title>Molecular networking-based the target discovery of potent antiproliferative macrolactams: 5/6/7/16 polycyclic ansamycins and glycosylated trienomycin from Streptomyces cacaoi subsp. asoensis.</title>
        <authorList>
            <person name="Liu L.-L."/>
        </authorList>
    </citation>
    <scope>NUCLEOTIDE SEQUENCE [LARGE SCALE GENOMIC DNA]</scope>
    <source>
        <strain evidence="2">H2S5</strain>
    </source>
</reference>
<accession>A0A6M4WV13</accession>
<organism evidence="2 3">
    <name type="scientific">Streptomyces asoensis</name>
    <dbReference type="NCBI Taxonomy" id="249586"/>
    <lineage>
        <taxon>Bacteria</taxon>
        <taxon>Bacillati</taxon>
        <taxon>Actinomycetota</taxon>
        <taxon>Actinomycetes</taxon>
        <taxon>Kitasatosporales</taxon>
        <taxon>Streptomycetaceae</taxon>
        <taxon>Streptomyces</taxon>
    </lineage>
</organism>
<keyword evidence="3" id="KW-1185">Reference proteome</keyword>
<feature type="region of interest" description="Disordered" evidence="1">
    <location>
        <begin position="58"/>
        <end position="111"/>
    </location>
</feature>
<proteinExistence type="predicted"/>
<dbReference type="Proteomes" id="UP000502665">
    <property type="component" value="Chromosome"/>
</dbReference>
<name>A0A6M4WV13_9ACTN</name>
<evidence type="ECO:0000256" key="1">
    <source>
        <dbReference type="SAM" id="MobiDB-lite"/>
    </source>
</evidence>
<dbReference type="AlphaFoldDB" id="A0A6M4WV13"/>
<protein>
    <submittedName>
        <fullName evidence="2">Uncharacterized protein</fullName>
    </submittedName>
</protein>
<evidence type="ECO:0000313" key="2">
    <source>
        <dbReference type="EMBL" id="QJT04360.1"/>
    </source>
</evidence>